<evidence type="ECO:0000313" key="2">
    <source>
        <dbReference type="EMBL" id="KDN87674.1"/>
    </source>
</evidence>
<dbReference type="HOGENOM" id="CLU_3153844_0_0_11"/>
<dbReference type="EMBL" id="JNBY01000022">
    <property type="protein sequence ID" value="KDN87674.1"/>
    <property type="molecule type" value="Genomic_DNA"/>
</dbReference>
<organism evidence="2 3">
    <name type="scientific">Kitasatospora cheerisanensis KCTC 2395</name>
    <dbReference type="NCBI Taxonomy" id="1348663"/>
    <lineage>
        <taxon>Bacteria</taxon>
        <taxon>Bacillati</taxon>
        <taxon>Actinomycetota</taxon>
        <taxon>Actinomycetes</taxon>
        <taxon>Kitasatosporales</taxon>
        <taxon>Streptomycetaceae</taxon>
        <taxon>Kitasatospora</taxon>
    </lineage>
</organism>
<proteinExistence type="predicted"/>
<dbReference type="Proteomes" id="UP000027178">
    <property type="component" value="Unassembled WGS sequence"/>
</dbReference>
<dbReference type="AlphaFoldDB" id="A0A066Z634"/>
<evidence type="ECO:0000256" key="1">
    <source>
        <dbReference type="SAM" id="MobiDB-lite"/>
    </source>
</evidence>
<sequence>MTGTDTAGRRHRRRPVGRVRTAAIRTESRPGAGSSSRGHGPRVSVTLS</sequence>
<reference evidence="2 3" key="1">
    <citation type="submission" date="2014-05" db="EMBL/GenBank/DDBJ databases">
        <title>Draft Genome Sequence of Kitasatospora cheerisanensis KCTC 2395.</title>
        <authorList>
            <person name="Nam D.H."/>
        </authorList>
    </citation>
    <scope>NUCLEOTIDE SEQUENCE [LARGE SCALE GENOMIC DNA]</scope>
    <source>
        <strain evidence="2 3">KCTC 2395</strain>
    </source>
</reference>
<gene>
    <name evidence="2" type="ORF">KCH_05950</name>
</gene>
<comment type="caution">
    <text evidence="2">The sequence shown here is derived from an EMBL/GenBank/DDBJ whole genome shotgun (WGS) entry which is preliminary data.</text>
</comment>
<feature type="region of interest" description="Disordered" evidence="1">
    <location>
        <begin position="1"/>
        <end position="48"/>
    </location>
</feature>
<keyword evidence="3" id="KW-1185">Reference proteome</keyword>
<name>A0A066Z634_9ACTN</name>
<protein>
    <submittedName>
        <fullName evidence="2">Uncharacterized protein</fullName>
    </submittedName>
</protein>
<accession>A0A066Z634</accession>
<evidence type="ECO:0000313" key="3">
    <source>
        <dbReference type="Proteomes" id="UP000027178"/>
    </source>
</evidence>